<dbReference type="InterPro" id="IPR004358">
    <property type="entry name" value="Sig_transdc_His_kin-like_C"/>
</dbReference>
<dbReference type="SMART" id="SM00448">
    <property type="entry name" value="REC"/>
    <property type="match status" value="2"/>
</dbReference>
<dbReference type="InterPro" id="IPR036890">
    <property type="entry name" value="HATPase_C_sf"/>
</dbReference>
<dbReference type="SMART" id="SM00388">
    <property type="entry name" value="HisKA"/>
    <property type="match status" value="1"/>
</dbReference>
<dbReference type="InterPro" id="IPR011006">
    <property type="entry name" value="CheY-like_superfamily"/>
</dbReference>
<feature type="domain" description="Response regulatory" evidence="9">
    <location>
        <begin position="9"/>
        <end position="126"/>
    </location>
</feature>
<dbReference type="Gene3D" id="1.10.287.130">
    <property type="match status" value="1"/>
</dbReference>
<sequence length="510" mass="55967">MAEQPHLATVLNVNDDEANRYLVNRILEMSGYHVLEAATGLAALLMAEEHRPDVIVLDVKLPDISGYEVCARLRANAATAAIAVMHTSATFVTPDKKVQGLEGGADAYLTQPYEPSELIATVRSLLRLRHAEQQARLRTDQLIEMDRRKDEFLAMLAHELRNPLAAIMTSIGILERRTSTDTKEARMHGIIQRQTNHLARLVDDLLDVSRITRGKVELRTEPVSLTDSLQQVLSILRPRVEGRGLKLEVHLPRAPLWLEGDATRLEQIFTNLVDNAAKYTDQGTVTVDLSQEGVDGSAQAVLRVKDTGIGIPPEKLPAMFELFAQADTSLERSRGGLGIGLTLVRTLVRMHGGTVEATSGGLGQGSEFLVRLPLLPPDRVPKTVGTNLLDSRRTRRILLVEDNSDARQSMRDLLELWGHQVTVAQNGVQGVELALEHAPELALVDIGLPGLDGFQVAKALRARVGEKLRLVALSGYGDPDAYQQSLKAGFDVHLTKPVRPADLDRVLSNL</sequence>
<dbReference type="CDD" id="cd16922">
    <property type="entry name" value="HATPase_EvgS-ArcB-TorS-like"/>
    <property type="match status" value="1"/>
</dbReference>
<dbReference type="Pfam" id="PF02518">
    <property type="entry name" value="HATPase_c"/>
    <property type="match status" value="1"/>
</dbReference>
<dbReference type="SUPFAM" id="SSF47384">
    <property type="entry name" value="Homodimeric domain of signal transducing histidine kinase"/>
    <property type="match status" value="1"/>
</dbReference>
<keyword evidence="4" id="KW-0808">Transferase</keyword>
<dbReference type="AlphaFoldDB" id="A0A3A8PHE9"/>
<dbReference type="InterPro" id="IPR003661">
    <property type="entry name" value="HisK_dim/P_dom"/>
</dbReference>
<dbReference type="RefSeq" id="WP_120559817.1">
    <property type="nucleotide sequence ID" value="NZ_RAWK01000313.1"/>
</dbReference>
<dbReference type="Pfam" id="PF00512">
    <property type="entry name" value="HisKA"/>
    <property type="match status" value="1"/>
</dbReference>
<protein>
    <recommendedName>
        <fullName evidence="2">histidine kinase</fullName>
        <ecNumber evidence="2">2.7.13.3</ecNumber>
    </recommendedName>
</protein>
<evidence type="ECO:0000256" key="3">
    <source>
        <dbReference type="ARBA" id="ARBA00022553"/>
    </source>
</evidence>
<gene>
    <name evidence="10" type="ORF">D7W81_35500</name>
</gene>
<dbReference type="InterPro" id="IPR003594">
    <property type="entry name" value="HATPase_dom"/>
</dbReference>
<dbReference type="InterPro" id="IPR005467">
    <property type="entry name" value="His_kinase_dom"/>
</dbReference>
<dbReference type="InterPro" id="IPR036097">
    <property type="entry name" value="HisK_dim/P_sf"/>
</dbReference>
<dbReference type="CDD" id="cd00082">
    <property type="entry name" value="HisKA"/>
    <property type="match status" value="1"/>
</dbReference>
<dbReference type="Gene3D" id="3.40.50.2300">
    <property type="match status" value="2"/>
</dbReference>
<evidence type="ECO:0000256" key="5">
    <source>
        <dbReference type="ARBA" id="ARBA00022777"/>
    </source>
</evidence>
<feature type="domain" description="Histidine kinase" evidence="8">
    <location>
        <begin position="155"/>
        <end position="376"/>
    </location>
</feature>
<proteinExistence type="predicted"/>
<dbReference type="PANTHER" id="PTHR43547">
    <property type="entry name" value="TWO-COMPONENT HISTIDINE KINASE"/>
    <property type="match status" value="1"/>
</dbReference>
<evidence type="ECO:0000256" key="4">
    <source>
        <dbReference type="ARBA" id="ARBA00022679"/>
    </source>
</evidence>
<dbReference type="SUPFAM" id="SSF52172">
    <property type="entry name" value="CheY-like"/>
    <property type="match status" value="2"/>
</dbReference>
<evidence type="ECO:0000313" key="10">
    <source>
        <dbReference type="EMBL" id="RKH55786.1"/>
    </source>
</evidence>
<name>A0A3A8PHE9_9BACT</name>
<dbReference type="OrthoDB" id="9768069at2"/>
<organism evidence="10 11">
    <name type="scientific">Corallococcus aberystwythensis</name>
    <dbReference type="NCBI Taxonomy" id="2316722"/>
    <lineage>
        <taxon>Bacteria</taxon>
        <taxon>Pseudomonadati</taxon>
        <taxon>Myxococcota</taxon>
        <taxon>Myxococcia</taxon>
        <taxon>Myxococcales</taxon>
        <taxon>Cystobacterineae</taxon>
        <taxon>Myxococcaceae</taxon>
        <taxon>Corallococcus</taxon>
    </lineage>
</organism>
<keyword evidence="11" id="KW-1185">Reference proteome</keyword>
<comment type="caution">
    <text evidence="10">The sequence shown here is derived from an EMBL/GenBank/DDBJ whole genome shotgun (WGS) entry which is preliminary data.</text>
</comment>
<comment type="catalytic activity">
    <reaction evidence="1">
        <text>ATP + protein L-histidine = ADP + protein N-phospho-L-histidine.</text>
        <dbReference type="EC" id="2.7.13.3"/>
    </reaction>
</comment>
<keyword evidence="6" id="KW-0902">Two-component regulatory system</keyword>
<dbReference type="FunFam" id="1.10.287.130:FF:000001">
    <property type="entry name" value="Two-component sensor histidine kinase"/>
    <property type="match status" value="1"/>
</dbReference>
<feature type="domain" description="Response regulatory" evidence="9">
    <location>
        <begin position="396"/>
        <end position="510"/>
    </location>
</feature>
<dbReference type="PROSITE" id="PS50110">
    <property type="entry name" value="RESPONSE_REGULATORY"/>
    <property type="match status" value="2"/>
</dbReference>
<dbReference type="Proteomes" id="UP000267003">
    <property type="component" value="Unassembled WGS sequence"/>
</dbReference>
<dbReference type="EMBL" id="RAWK01000313">
    <property type="protein sequence ID" value="RKH55786.1"/>
    <property type="molecule type" value="Genomic_DNA"/>
</dbReference>
<dbReference type="PROSITE" id="PS50109">
    <property type="entry name" value="HIS_KIN"/>
    <property type="match status" value="1"/>
</dbReference>
<dbReference type="Pfam" id="PF00072">
    <property type="entry name" value="Response_reg"/>
    <property type="match status" value="2"/>
</dbReference>
<evidence type="ECO:0000256" key="6">
    <source>
        <dbReference type="ARBA" id="ARBA00023012"/>
    </source>
</evidence>
<dbReference type="GO" id="GO:0000155">
    <property type="term" value="F:phosphorelay sensor kinase activity"/>
    <property type="evidence" value="ECO:0007669"/>
    <property type="project" value="InterPro"/>
</dbReference>
<evidence type="ECO:0000259" key="9">
    <source>
        <dbReference type="PROSITE" id="PS50110"/>
    </source>
</evidence>
<dbReference type="PRINTS" id="PR00344">
    <property type="entry name" value="BCTRLSENSOR"/>
</dbReference>
<dbReference type="SUPFAM" id="SSF55874">
    <property type="entry name" value="ATPase domain of HSP90 chaperone/DNA topoisomerase II/histidine kinase"/>
    <property type="match status" value="1"/>
</dbReference>
<feature type="modified residue" description="4-aspartylphosphate" evidence="7">
    <location>
        <position position="445"/>
    </location>
</feature>
<feature type="modified residue" description="4-aspartylphosphate" evidence="7">
    <location>
        <position position="58"/>
    </location>
</feature>
<reference evidence="11" key="1">
    <citation type="submission" date="2018-09" db="EMBL/GenBank/DDBJ databases">
        <authorList>
            <person name="Livingstone P.G."/>
            <person name="Whitworth D.E."/>
        </authorList>
    </citation>
    <scope>NUCLEOTIDE SEQUENCE [LARGE SCALE GENOMIC DNA]</scope>
    <source>
        <strain evidence="11">AB050A</strain>
    </source>
</reference>
<keyword evidence="5 10" id="KW-0418">Kinase</keyword>
<evidence type="ECO:0000256" key="2">
    <source>
        <dbReference type="ARBA" id="ARBA00012438"/>
    </source>
</evidence>
<evidence type="ECO:0000259" key="8">
    <source>
        <dbReference type="PROSITE" id="PS50109"/>
    </source>
</evidence>
<evidence type="ECO:0000313" key="11">
    <source>
        <dbReference type="Proteomes" id="UP000267003"/>
    </source>
</evidence>
<dbReference type="SMART" id="SM00387">
    <property type="entry name" value="HATPase_c"/>
    <property type="match status" value="1"/>
</dbReference>
<evidence type="ECO:0000256" key="7">
    <source>
        <dbReference type="PROSITE-ProRule" id="PRU00169"/>
    </source>
</evidence>
<dbReference type="EC" id="2.7.13.3" evidence="2"/>
<dbReference type="FunFam" id="3.30.565.10:FF:000010">
    <property type="entry name" value="Sensor histidine kinase RcsC"/>
    <property type="match status" value="1"/>
</dbReference>
<dbReference type="InterPro" id="IPR001789">
    <property type="entry name" value="Sig_transdc_resp-reg_receiver"/>
</dbReference>
<dbReference type="PANTHER" id="PTHR43547:SF2">
    <property type="entry name" value="HYBRID SIGNAL TRANSDUCTION HISTIDINE KINASE C"/>
    <property type="match status" value="1"/>
</dbReference>
<dbReference type="Gene3D" id="3.30.565.10">
    <property type="entry name" value="Histidine kinase-like ATPase, C-terminal domain"/>
    <property type="match status" value="1"/>
</dbReference>
<keyword evidence="3 7" id="KW-0597">Phosphoprotein</keyword>
<evidence type="ECO:0000256" key="1">
    <source>
        <dbReference type="ARBA" id="ARBA00000085"/>
    </source>
</evidence>
<accession>A0A3A8PHE9</accession>
<dbReference type="CDD" id="cd17580">
    <property type="entry name" value="REC_2_DhkD-like"/>
    <property type="match status" value="1"/>
</dbReference>